<dbReference type="PANTHER" id="PTHR15422:SF45">
    <property type="entry name" value="CYTOCHROME B561 DOMAIN-CONTAINING PROTEIN"/>
    <property type="match status" value="1"/>
</dbReference>
<protein>
    <recommendedName>
        <fullName evidence="13">Cytochrome b561 domain-containing protein</fullName>
    </recommendedName>
</protein>
<dbReference type="Gene3D" id="1.20.120.1770">
    <property type="match status" value="1"/>
</dbReference>
<dbReference type="Pfam" id="PF03188">
    <property type="entry name" value="Cytochrom_B561"/>
    <property type="match status" value="1"/>
</dbReference>
<dbReference type="PANTHER" id="PTHR15422">
    <property type="entry name" value="OS05G0565100 PROTEIN"/>
    <property type="match status" value="1"/>
</dbReference>
<dbReference type="AlphaFoldDB" id="A0AAW0GUZ4"/>
<dbReference type="Proteomes" id="UP001385951">
    <property type="component" value="Unassembled WGS sequence"/>
</dbReference>
<name>A0AAW0GUZ4_9APHY</name>
<dbReference type="GO" id="GO:0140575">
    <property type="term" value="F:transmembrane monodehydroascorbate reductase activity"/>
    <property type="evidence" value="ECO:0007669"/>
    <property type="project" value="InterPro"/>
</dbReference>
<feature type="region of interest" description="Disordered" evidence="11">
    <location>
        <begin position="1"/>
        <end position="49"/>
    </location>
</feature>
<evidence type="ECO:0000256" key="2">
    <source>
        <dbReference type="ARBA" id="ARBA00004141"/>
    </source>
</evidence>
<keyword evidence="8 12" id="KW-1133">Transmembrane helix</keyword>
<gene>
    <name evidence="14" type="ORF">QCA50_002861</name>
</gene>
<comment type="subcellular location">
    <subcellularLocation>
        <location evidence="2">Membrane</location>
        <topology evidence="2">Multi-pass membrane protein</topology>
    </subcellularLocation>
</comment>
<dbReference type="EMBL" id="JASBNA010000003">
    <property type="protein sequence ID" value="KAK7693294.1"/>
    <property type="molecule type" value="Genomic_DNA"/>
</dbReference>
<keyword evidence="3" id="KW-0813">Transport</keyword>
<evidence type="ECO:0000313" key="15">
    <source>
        <dbReference type="Proteomes" id="UP001385951"/>
    </source>
</evidence>
<feature type="transmembrane region" description="Helical" evidence="12">
    <location>
        <begin position="110"/>
        <end position="127"/>
    </location>
</feature>
<keyword evidence="15" id="KW-1185">Reference proteome</keyword>
<evidence type="ECO:0000256" key="11">
    <source>
        <dbReference type="SAM" id="MobiDB-lite"/>
    </source>
</evidence>
<sequence>MSSSVLSLPALPSSQQRKSSEIEGHSDVPYSPLTTDDSEQHPLAQGEGEEGAMGLKEAYQMPEGRPGDATAQLVAIVAVGGPDVIFRQIFFISTWLIALVDPSSYGLFTWHPLLMSLGIVLFSYGILTLQPTSRPKTKASGLVRHQLAMFVLGYPAVLLAFGAIWYNKYRGGHSHFTTWHGLFGIISISLSILQVGLGAGSVWFDGKLFGGNPRAKLVWKYHRALGYINFPLYIFTAYLGGAWSNWTALHSVFVVRLFAYWIAPFVLIGALFSRMRLSKMNFSFF</sequence>
<dbReference type="GO" id="GO:0016020">
    <property type="term" value="C:membrane"/>
    <property type="evidence" value="ECO:0007669"/>
    <property type="project" value="UniProtKB-SubCell"/>
</dbReference>
<feature type="domain" description="Cytochrome b561" evidence="13">
    <location>
        <begin position="73"/>
        <end position="278"/>
    </location>
</feature>
<keyword evidence="7" id="KW-0249">Electron transport</keyword>
<evidence type="ECO:0000256" key="3">
    <source>
        <dbReference type="ARBA" id="ARBA00022448"/>
    </source>
</evidence>
<keyword evidence="9" id="KW-0408">Iron</keyword>
<keyword evidence="4" id="KW-0349">Heme</keyword>
<evidence type="ECO:0000256" key="4">
    <source>
        <dbReference type="ARBA" id="ARBA00022617"/>
    </source>
</evidence>
<keyword evidence="6" id="KW-0479">Metal-binding</keyword>
<evidence type="ECO:0000256" key="8">
    <source>
        <dbReference type="ARBA" id="ARBA00022989"/>
    </source>
</evidence>
<evidence type="ECO:0000256" key="6">
    <source>
        <dbReference type="ARBA" id="ARBA00022723"/>
    </source>
</evidence>
<accession>A0AAW0GUZ4</accession>
<evidence type="ECO:0000259" key="13">
    <source>
        <dbReference type="PROSITE" id="PS50939"/>
    </source>
</evidence>
<comment type="caution">
    <text evidence="14">The sequence shown here is derived from an EMBL/GenBank/DDBJ whole genome shotgun (WGS) entry which is preliminary data.</text>
</comment>
<evidence type="ECO:0000256" key="9">
    <source>
        <dbReference type="ARBA" id="ARBA00023004"/>
    </source>
</evidence>
<dbReference type="InterPro" id="IPR006593">
    <property type="entry name" value="Cyt_b561/ferric_Rdtase_TM"/>
</dbReference>
<organism evidence="14 15">
    <name type="scientific">Cerrena zonata</name>
    <dbReference type="NCBI Taxonomy" id="2478898"/>
    <lineage>
        <taxon>Eukaryota</taxon>
        <taxon>Fungi</taxon>
        <taxon>Dikarya</taxon>
        <taxon>Basidiomycota</taxon>
        <taxon>Agaricomycotina</taxon>
        <taxon>Agaricomycetes</taxon>
        <taxon>Polyporales</taxon>
        <taxon>Cerrenaceae</taxon>
        <taxon>Cerrena</taxon>
    </lineage>
</organism>
<evidence type="ECO:0000256" key="1">
    <source>
        <dbReference type="ARBA" id="ARBA00001970"/>
    </source>
</evidence>
<dbReference type="SMART" id="SM00665">
    <property type="entry name" value="B561"/>
    <property type="match status" value="1"/>
</dbReference>
<reference evidence="14 15" key="1">
    <citation type="submission" date="2022-09" db="EMBL/GenBank/DDBJ databases">
        <authorList>
            <person name="Palmer J.M."/>
        </authorList>
    </citation>
    <scope>NUCLEOTIDE SEQUENCE [LARGE SCALE GENOMIC DNA]</scope>
    <source>
        <strain evidence="14 15">DSM 7382</strain>
    </source>
</reference>
<evidence type="ECO:0000313" key="14">
    <source>
        <dbReference type="EMBL" id="KAK7693294.1"/>
    </source>
</evidence>
<evidence type="ECO:0000256" key="5">
    <source>
        <dbReference type="ARBA" id="ARBA00022692"/>
    </source>
</evidence>
<feature type="transmembrane region" description="Helical" evidence="12">
    <location>
        <begin position="147"/>
        <end position="166"/>
    </location>
</feature>
<comment type="cofactor">
    <cofactor evidence="1">
        <name>heme b</name>
        <dbReference type="ChEBI" id="CHEBI:60344"/>
    </cofactor>
</comment>
<dbReference type="GO" id="GO:0046872">
    <property type="term" value="F:metal ion binding"/>
    <property type="evidence" value="ECO:0007669"/>
    <property type="project" value="UniProtKB-KW"/>
</dbReference>
<evidence type="ECO:0000256" key="10">
    <source>
        <dbReference type="ARBA" id="ARBA00023136"/>
    </source>
</evidence>
<evidence type="ECO:0000256" key="7">
    <source>
        <dbReference type="ARBA" id="ARBA00022982"/>
    </source>
</evidence>
<feature type="transmembrane region" description="Helical" evidence="12">
    <location>
        <begin position="249"/>
        <end position="272"/>
    </location>
</feature>
<feature type="transmembrane region" description="Helical" evidence="12">
    <location>
        <begin position="224"/>
        <end position="243"/>
    </location>
</feature>
<feature type="transmembrane region" description="Helical" evidence="12">
    <location>
        <begin position="73"/>
        <end position="98"/>
    </location>
</feature>
<feature type="compositionally biased region" description="Low complexity" evidence="11">
    <location>
        <begin position="1"/>
        <end position="14"/>
    </location>
</feature>
<feature type="transmembrane region" description="Helical" evidence="12">
    <location>
        <begin position="178"/>
        <end position="204"/>
    </location>
</feature>
<keyword evidence="10 12" id="KW-0472">Membrane</keyword>
<keyword evidence="5 12" id="KW-0812">Transmembrane</keyword>
<dbReference type="PROSITE" id="PS50939">
    <property type="entry name" value="CYTOCHROME_B561"/>
    <property type="match status" value="1"/>
</dbReference>
<proteinExistence type="predicted"/>
<dbReference type="InterPro" id="IPR045150">
    <property type="entry name" value="CYB561D1/2"/>
</dbReference>
<dbReference type="CDD" id="cd08761">
    <property type="entry name" value="Cyt_b561_CYB561D2_like"/>
    <property type="match status" value="1"/>
</dbReference>
<evidence type="ECO:0000256" key="12">
    <source>
        <dbReference type="SAM" id="Phobius"/>
    </source>
</evidence>